<dbReference type="EMBL" id="KB632402">
    <property type="protein sequence ID" value="ERL94941.1"/>
    <property type="molecule type" value="Genomic_DNA"/>
</dbReference>
<dbReference type="AlphaFoldDB" id="U4UX87"/>
<proteinExistence type="predicted"/>
<evidence type="ECO:0000259" key="3">
    <source>
        <dbReference type="PROSITE" id="PS51253"/>
    </source>
</evidence>
<dbReference type="Proteomes" id="UP000030742">
    <property type="component" value="Unassembled WGS sequence"/>
</dbReference>
<dbReference type="PROSITE" id="PS51253">
    <property type="entry name" value="HTH_CENPB"/>
    <property type="match status" value="1"/>
</dbReference>
<feature type="region of interest" description="Disordered" evidence="2">
    <location>
        <begin position="118"/>
        <end position="138"/>
    </location>
</feature>
<protein>
    <recommendedName>
        <fullName evidence="3">HTH CENPB-type domain-containing protein</fullName>
    </recommendedName>
</protein>
<feature type="domain" description="HTH CENPB-type" evidence="3">
    <location>
        <begin position="1"/>
        <end position="30"/>
    </location>
</feature>
<dbReference type="Pfam" id="PF03221">
    <property type="entry name" value="HTH_Tnp_Tc5"/>
    <property type="match status" value="1"/>
</dbReference>
<dbReference type="GO" id="GO:0003677">
    <property type="term" value="F:DNA binding"/>
    <property type="evidence" value="ECO:0007669"/>
    <property type="project" value="UniProtKB-KW"/>
</dbReference>
<evidence type="ECO:0000313" key="4">
    <source>
        <dbReference type="EMBL" id="ERL94941.1"/>
    </source>
</evidence>
<keyword evidence="1" id="KW-0238">DNA-binding</keyword>
<accession>U4UX87</accession>
<gene>
    <name evidence="4" type="ORF">D910_12213</name>
</gene>
<evidence type="ECO:0000256" key="2">
    <source>
        <dbReference type="SAM" id="MobiDB-lite"/>
    </source>
</evidence>
<reference evidence="4 5" key="1">
    <citation type="journal article" date="2013" name="Genome Biol.">
        <title>Draft genome of the mountain pine beetle, Dendroctonus ponderosae Hopkins, a major forest pest.</title>
        <authorList>
            <person name="Keeling C.I."/>
            <person name="Yuen M.M."/>
            <person name="Liao N.Y."/>
            <person name="Docking T.R."/>
            <person name="Chan S.K."/>
            <person name="Taylor G.A."/>
            <person name="Palmquist D.L."/>
            <person name="Jackman S.D."/>
            <person name="Nguyen A."/>
            <person name="Li M."/>
            <person name="Henderson H."/>
            <person name="Janes J.K."/>
            <person name="Zhao Y."/>
            <person name="Pandoh P."/>
            <person name="Moore R."/>
            <person name="Sperling F.A."/>
            <person name="Huber D.P."/>
            <person name="Birol I."/>
            <person name="Jones S.J."/>
            <person name="Bohlmann J."/>
        </authorList>
    </citation>
    <scope>NUCLEOTIDE SEQUENCE</scope>
</reference>
<evidence type="ECO:0000256" key="1">
    <source>
        <dbReference type="ARBA" id="ARBA00023125"/>
    </source>
</evidence>
<name>U4UX87_DENPD</name>
<sequence>MGSKIKHKEFVCSRSWVERFKKRHNISSGKIVGESAGVNMNMVNDYEPDDEIPLNEWLEKHKDSDYEYDSDEDVHNFAEEQVKTKLSDFNFFEYVSIDNGIVKREMLTDEQIIDSITSSTALSNNEEDDDLSETDSTLDTNAVPTISEMTKKVSETRNFLQSRQVPNHIWESFCDLENYINNIYFCSRNVQRKIFEKDFMK</sequence>
<evidence type="ECO:0000313" key="5">
    <source>
        <dbReference type="Proteomes" id="UP000030742"/>
    </source>
</evidence>
<organism evidence="4 5">
    <name type="scientific">Dendroctonus ponderosae</name>
    <name type="common">Mountain pine beetle</name>
    <dbReference type="NCBI Taxonomy" id="77166"/>
    <lineage>
        <taxon>Eukaryota</taxon>
        <taxon>Metazoa</taxon>
        <taxon>Ecdysozoa</taxon>
        <taxon>Arthropoda</taxon>
        <taxon>Hexapoda</taxon>
        <taxon>Insecta</taxon>
        <taxon>Pterygota</taxon>
        <taxon>Neoptera</taxon>
        <taxon>Endopterygota</taxon>
        <taxon>Coleoptera</taxon>
        <taxon>Polyphaga</taxon>
        <taxon>Cucujiformia</taxon>
        <taxon>Curculionidae</taxon>
        <taxon>Scolytinae</taxon>
        <taxon>Dendroctonus</taxon>
    </lineage>
</organism>
<dbReference type="InterPro" id="IPR006600">
    <property type="entry name" value="HTH_CenpB_DNA-bd_dom"/>
</dbReference>